<dbReference type="PANTHER" id="PTHR11851">
    <property type="entry name" value="METALLOPROTEASE"/>
    <property type="match status" value="1"/>
</dbReference>
<feature type="domain" description="Peptidase M16 N-terminal" evidence="3">
    <location>
        <begin position="18"/>
        <end position="159"/>
    </location>
</feature>
<dbReference type="Pfam" id="PF05193">
    <property type="entry name" value="Peptidase_M16_C"/>
    <property type="match status" value="1"/>
</dbReference>
<dbReference type="Gene3D" id="3.30.830.10">
    <property type="entry name" value="Metalloenzyme, LuxS/M16 peptidase-like"/>
    <property type="match status" value="2"/>
</dbReference>
<gene>
    <name evidence="5" type="ORF">M9189_11145</name>
</gene>
<feature type="domain" description="Peptidase M16 C-terminal" evidence="4">
    <location>
        <begin position="168"/>
        <end position="341"/>
    </location>
</feature>
<dbReference type="InterPro" id="IPR050361">
    <property type="entry name" value="MPP/UQCRC_Complex"/>
</dbReference>
<dbReference type="InterPro" id="IPR011249">
    <property type="entry name" value="Metalloenz_LuxS/M16"/>
</dbReference>
<dbReference type="Proteomes" id="UP001056426">
    <property type="component" value="Chromosome"/>
</dbReference>
<comment type="similarity">
    <text evidence="1">Belongs to the peptidase M16 family.</text>
</comment>
<dbReference type="PANTHER" id="PTHR11851:SF49">
    <property type="entry name" value="MITOCHONDRIAL-PROCESSING PEPTIDASE SUBUNIT ALPHA"/>
    <property type="match status" value="1"/>
</dbReference>
<keyword evidence="6" id="KW-1185">Reference proteome</keyword>
<reference evidence="5" key="1">
    <citation type="submission" date="2022-05" db="EMBL/GenBank/DDBJ databases">
        <authorList>
            <person name="Sun X."/>
        </authorList>
    </citation>
    <scope>NUCLEOTIDE SEQUENCE</scope>
    <source>
        <strain evidence="5">Ai-910</strain>
    </source>
</reference>
<evidence type="ECO:0000256" key="2">
    <source>
        <dbReference type="SAM" id="Coils"/>
    </source>
</evidence>
<name>A0A9J6ZND4_9BACT</name>
<sequence>MDLFTHTFPNGIRLVHHKIQSPVGSCGIFINTGSRDEEEYEHGLAHFIEHVIFKGTKKRKTYHILSRIDDVGGELNAFTTKEETCIYASYLIQYFDRALELLHDITFNSVFPAKELEKEKEVIIDEINSYKDNPSELIIDDFEELIFEGDPMGRNILGTPEKLATFGQKDILNFINKNYHTDQMVICSVGQMEGSKVLKIASKYFKDIPPSHRINGRSPLKPYRPKRVEKEMDTFQTHIVLGNVAYDMNNPNRLGLVLLNNILGGPGMNSRLNMALREKNGIAYNIESMHNPYSGTGMFCIYYGTDKENLNRSMKEVDKELRLLREKKLGTLQLHKAIRQLKGQIAIANDNRENLMLSIGRSYLMYNYVDSLDTIYKKIDSLTASDLLRIANEIFDPGQLSYLIYKQS</sequence>
<dbReference type="RefSeq" id="WP_250723272.1">
    <property type="nucleotide sequence ID" value="NZ_CP098400.1"/>
</dbReference>
<evidence type="ECO:0000313" key="5">
    <source>
        <dbReference type="EMBL" id="URW79410.1"/>
    </source>
</evidence>
<organism evidence="5 6">
    <name type="scientific">Xiashengella succiniciproducens</name>
    <dbReference type="NCBI Taxonomy" id="2949635"/>
    <lineage>
        <taxon>Bacteria</taxon>
        <taxon>Pseudomonadati</taxon>
        <taxon>Bacteroidota</taxon>
        <taxon>Bacteroidia</taxon>
        <taxon>Marinilabiliales</taxon>
        <taxon>Marinilabiliaceae</taxon>
        <taxon>Xiashengella</taxon>
    </lineage>
</organism>
<proteinExistence type="inferred from homology"/>
<keyword evidence="2" id="KW-0175">Coiled coil</keyword>
<evidence type="ECO:0000259" key="3">
    <source>
        <dbReference type="Pfam" id="PF00675"/>
    </source>
</evidence>
<dbReference type="KEGG" id="alkq:M9189_11145"/>
<evidence type="ECO:0000259" key="4">
    <source>
        <dbReference type="Pfam" id="PF05193"/>
    </source>
</evidence>
<accession>A0A9J6ZND4</accession>
<dbReference type="GO" id="GO:0046872">
    <property type="term" value="F:metal ion binding"/>
    <property type="evidence" value="ECO:0007669"/>
    <property type="project" value="InterPro"/>
</dbReference>
<dbReference type="InterPro" id="IPR011765">
    <property type="entry name" value="Pept_M16_N"/>
</dbReference>
<dbReference type="EMBL" id="CP098400">
    <property type="protein sequence ID" value="URW79410.1"/>
    <property type="molecule type" value="Genomic_DNA"/>
</dbReference>
<reference evidence="5" key="2">
    <citation type="submission" date="2022-06" db="EMBL/GenBank/DDBJ databases">
        <title>Xiashengella guii gen. nov. sp. nov., a bacterium isolated form anaerobic digestion tank.</title>
        <authorList>
            <person name="Huang H."/>
        </authorList>
    </citation>
    <scope>NUCLEOTIDE SEQUENCE</scope>
    <source>
        <strain evidence="5">Ai-910</strain>
    </source>
</reference>
<dbReference type="Pfam" id="PF00675">
    <property type="entry name" value="Peptidase_M16"/>
    <property type="match status" value="1"/>
</dbReference>
<feature type="coiled-coil region" evidence="2">
    <location>
        <begin position="307"/>
        <end position="358"/>
    </location>
</feature>
<dbReference type="InterPro" id="IPR007863">
    <property type="entry name" value="Peptidase_M16_C"/>
</dbReference>
<protein>
    <submittedName>
        <fullName evidence="5">Insulinase family protein</fullName>
    </submittedName>
</protein>
<evidence type="ECO:0000313" key="6">
    <source>
        <dbReference type="Proteomes" id="UP001056426"/>
    </source>
</evidence>
<evidence type="ECO:0000256" key="1">
    <source>
        <dbReference type="ARBA" id="ARBA00007261"/>
    </source>
</evidence>
<dbReference type="SUPFAM" id="SSF63411">
    <property type="entry name" value="LuxS/MPP-like metallohydrolase"/>
    <property type="match status" value="2"/>
</dbReference>
<dbReference type="AlphaFoldDB" id="A0A9J6ZND4"/>